<dbReference type="AlphaFoldDB" id="A0A9P8Q423"/>
<evidence type="ECO:0000313" key="2">
    <source>
        <dbReference type="Proteomes" id="UP000774326"/>
    </source>
</evidence>
<comment type="caution">
    <text evidence="1">The sequence shown here is derived from an EMBL/GenBank/DDBJ whole genome shotgun (WGS) entry which is preliminary data.</text>
</comment>
<protein>
    <submittedName>
        <fullName evidence="1">Uncharacterized protein</fullName>
    </submittedName>
</protein>
<sequence length="213" mass="23683">MNLLSLYTSANHCLFQNQHSLTLTNTAIQLRLDLNLDFFENTDISHITVLILELQREPEEKYSAAIIHLVDIILIKVLKYSSCGSIQRSKESANVLEDSMDMDMFFLTLNISFNFSKLVVGGALCLLSMAVCGNSWKILLATEMLANNMNSSTKEFVSKSFFISTSPGSEVSESMCTLTSGEDKFKAPASNLFCFNFLDNCSKILIPLVKSSC</sequence>
<gene>
    <name evidence="1" type="ORF">WICPIJ_006402</name>
</gene>
<dbReference type="Proteomes" id="UP000774326">
    <property type="component" value="Unassembled WGS sequence"/>
</dbReference>
<accession>A0A9P8Q423</accession>
<keyword evidence="2" id="KW-1185">Reference proteome</keyword>
<evidence type="ECO:0000313" key="1">
    <source>
        <dbReference type="EMBL" id="KAH3682630.1"/>
    </source>
</evidence>
<proteinExistence type="predicted"/>
<name>A0A9P8Q423_WICPI</name>
<reference evidence="1" key="2">
    <citation type="submission" date="2021-01" db="EMBL/GenBank/DDBJ databases">
        <authorList>
            <person name="Schikora-Tamarit M.A."/>
        </authorList>
    </citation>
    <scope>NUCLEOTIDE SEQUENCE</scope>
    <source>
        <strain evidence="1">CBS2887</strain>
    </source>
</reference>
<organism evidence="1 2">
    <name type="scientific">Wickerhamomyces pijperi</name>
    <name type="common">Yeast</name>
    <name type="synonym">Pichia pijperi</name>
    <dbReference type="NCBI Taxonomy" id="599730"/>
    <lineage>
        <taxon>Eukaryota</taxon>
        <taxon>Fungi</taxon>
        <taxon>Dikarya</taxon>
        <taxon>Ascomycota</taxon>
        <taxon>Saccharomycotina</taxon>
        <taxon>Saccharomycetes</taxon>
        <taxon>Phaffomycetales</taxon>
        <taxon>Wickerhamomycetaceae</taxon>
        <taxon>Wickerhamomyces</taxon>
    </lineage>
</organism>
<reference evidence="1" key="1">
    <citation type="journal article" date="2021" name="Open Biol.">
        <title>Shared evolutionary footprints suggest mitochondrial oxidative damage underlies multiple complex I losses in fungi.</title>
        <authorList>
            <person name="Schikora-Tamarit M.A."/>
            <person name="Marcet-Houben M."/>
            <person name="Nosek J."/>
            <person name="Gabaldon T."/>
        </authorList>
    </citation>
    <scope>NUCLEOTIDE SEQUENCE</scope>
    <source>
        <strain evidence="1">CBS2887</strain>
    </source>
</reference>
<dbReference type="EMBL" id="JAEUBG010003552">
    <property type="protein sequence ID" value="KAH3682630.1"/>
    <property type="molecule type" value="Genomic_DNA"/>
</dbReference>
<dbReference type="OrthoDB" id="10643619at2759"/>